<evidence type="ECO:0000259" key="16">
    <source>
        <dbReference type="PROSITE" id="PS51910"/>
    </source>
</evidence>
<dbReference type="InterPro" id="IPR029070">
    <property type="entry name" value="Chitinase_insertion_sf"/>
</dbReference>
<evidence type="ECO:0000256" key="4">
    <source>
        <dbReference type="ARBA" id="ARBA00022669"/>
    </source>
</evidence>
<keyword evidence="9 12" id="KW-0326">Glycosidase</keyword>
<feature type="domain" description="GH18" evidence="16">
    <location>
        <begin position="160"/>
        <end position="544"/>
    </location>
</feature>
<keyword evidence="8" id="KW-0119">Carbohydrate metabolism</keyword>
<feature type="domain" description="Chitin-binding type-1" evidence="15">
    <location>
        <begin position="66"/>
        <end position="104"/>
    </location>
</feature>
<dbReference type="SUPFAM" id="SSF57016">
    <property type="entry name" value="Plant lectins/antimicrobial peptides"/>
    <property type="match status" value="2"/>
</dbReference>
<feature type="disulfide bond" evidence="11">
    <location>
        <begin position="142"/>
        <end position="146"/>
    </location>
</feature>
<keyword evidence="5 12" id="KW-0378">Hydrolase</keyword>
<feature type="region of interest" description="Disordered" evidence="13">
    <location>
        <begin position="45"/>
        <end position="67"/>
    </location>
</feature>
<feature type="domain" description="Chitin-binding type-1" evidence="15">
    <location>
        <begin position="105"/>
        <end position="148"/>
    </location>
</feature>
<reference evidence="17" key="1">
    <citation type="submission" date="2021-07" db="EMBL/GenBank/DDBJ databases">
        <authorList>
            <person name="Branca A.L. A."/>
        </authorList>
    </citation>
    <scope>NUCLEOTIDE SEQUENCE</scope>
</reference>
<dbReference type="Pfam" id="PF00704">
    <property type="entry name" value="Glyco_hydro_18"/>
    <property type="match status" value="1"/>
</dbReference>
<dbReference type="GO" id="GO:0008061">
    <property type="term" value="F:chitin binding"/>
    <property type="evidence" value="ECO:0007669"/>
    <property type="project" value="UniProtKB-UniRule"/>
</dbReference>
<dbReference type="PROSITE" id="PS50941">
    <property type="entry name" value="CHIT_BIND_I_2"/>
    <property type="match status" value="2"/>
</dbReference>
<dbReference type="PROSITE" id="PS51910">
    <property type="entry name" value="GH18_2"/>
    <property type="match status" value="1"/>
</dbReference>
<gene>
    <name evidence="17" type="ORF">PSALAMII_LOCUS2805</name>
</gene>
<dbReference type="OrthoDB" id="3026777at2759"/>
<dbReference type="Proteomes" id="UP001152649">
    <property type="component" value="Unassembled WGS sequence"/>
</dbReference>
<evidence type="ECO:0000256" key="11">
    <source>
        <dbReference type="PROSITE-ProRule" id="PRU00261"/>
    </source>
</evidence>
<evidence type="ECO:0000256" key="2">
    <source>
        <dbReference type="ARBA" id="ARBA00008682"/>
    </source>
</evidence>
<evidence type="ECO:0000256" key="8">
    <source>
        <dbReference type="ARBA" id="ARBA00023277"/>
    </source>
</evidence>
<dbReference type="Gene3D" id="3.10.50.10">
    <property type="match status" value="1"/>
</dbReference>
<dbReference type="GO" id="GO:0008843">
    <property type="term" value="F:endochitinase activity"/>
    <property type="evidence" value="ECO:0007669"/>
    <property type="project" value="UniProtKB-EC"/>
</dbReference>
<feature type="disulfide bond" evidence="11">
    <location>
        <begin position="124"/>
        <end position="138"/>
    </location>
</feature>
<keyword evidence="10" id="KW-0624">Polysaccharide degradation</keyword>
<keyword evidence="4 11" id="KW-0147">Chitin-binding</keyword>
<organism evidence="17 18">
    <name type="scientific">Penicillium salamii</name>
    <dbReference type="NCBI Taxonomy" id="1612424"/>
    <lineage>
        <taxon>Eukaryota</taxon>
        <taxon>Fungi</taxon>
        <taxon>Dikarya</taxon>
        <taxon>Ascomycota</taxon>
        <taxon>Pezizomycotina</taxon>
        <taxon>Eurotiomycetes</taxon>
        <taxon>Eurotiomycetidae</taxon>
        <taxon>Eurotiales</taxon>
        <taxon>Aspergillaceae</taxon>
        <taxon>Penicillium</taxon>
    </lineage>
</organism>
<dbReference type="PANTHER" id="PTHR11177:SF397">
    <property type="entry name" value="CHITINASE"/>
    <property type="match status" value="1"/>
</dbReference>
<feature type="compositionally biased region" description="Low complexity" evidence="13">
    <location>
        <begin position="48"/>
        <end position="63"/>
    </location>
</feature>
<comment type="caution">
    <text evidence="17">The sequence shown here is derived from an EMBL/GenBank/DDBJ whole genome shotgun (WGS) entry which is preliminary data.</text>
</comment>
<keyword evidence="11" id="KW-1015">Disulfide bond</keyword>
<evidence type="ECO:0000256" key="10">
    <source>
        <dbReference type="ARBA" id="ARBA00023326"/>
    </source>
</evidence>
<proteinExistence type="inferred from homology"/>
<dbReference type="GO" id="GO:0006032">
    <property type="term" value="P:chitin catabolic process"/>
    <property type="evidence" value="ECO:0007669"/>
    <property type="project" value="UniProtKB-KW"/>
</dbReference>
<dbReference type="SUPFAM" id="SSF54556">
    <property type="entry name" value="Chitinase insertion domain"/>
    <property type="match status" value="1"/>
</dbReference>
<dbReference type="InterPro" id="IPR018371">
    <property type="entry name" value="Chitin-binding_1_CS"/>
</dbReference>
<keyword evidence="6" id="KW-0146">Chitin degradation</keyword>
<keyword evidence="14" id="KW-0732">Signal</keyword>
<evidence type="ECO:0000256" key="9">
    <source>
        <dbReference type="ARBA" id="ARBA00023295"/>
    </source>
</evidence>
<feature type="compositionally biased region" description="Basic and acidic residues" evidence="13">
    <location>
        <begin position="1203"/>
        <end position="1213"/>
    </location>
</feature>
<dbReference type="PROSITE" id="PS00026">
    <property type="entry name" value="CHIT_BIND_I_1"/>
    <property type="match status" value="1"/>
</dbReference>
<dbReference type="Gene3D" id="3.20.20.80">
    <property type="entry name" value="Glycosidases"/>
    <property type="match status" value="1"/>
</dbReference>
<feature type="chain" id="PRO_5040990628" description="chitinase" evidence="14">
    <location>
        <begin position="17"/>
        <end position="1761"/>
    </location>
</feature>
<sequence>MVFSFTFLLAVALVFADSVVSNHIRYGGHDRRLAVAPKSPWEPHELLSRQSGQTGGTTSASSSNGDYTCGPGRPCKNGACCGKDGWCGFEKAYCGDGCQSNCQAKAECGKYAAKPGAGCPLNVCCSKFGFCGTTSEFCGKGCQSHCKQPKPVVKASKPRKVVIGYYEGWNMGKACGTMSPEDIPIRMLTHVFFSFGFIAPGTFKIENMKDFQPSLFGRVTDLKMKNPDLKVVIALGGWTHNDPGPYQKVFSDMSSTAANRKKFIQNILGFMTQYGFDGVDIDWEYPGAEDRGGIPEDGENFTLLLQDLKAAFDGRYILTFTIPTSYWYLRHFDIKKSVKAADWVNFMSYDLHGVWDQDNPIGSHVMGHSNITEIDLALNLLWRNDIPPNKIVLGTGFYGRTFALEDPSCTGPGCKFSGPGSKGPCTDTAGFLSYKGKYPDILRSSKAKAKFDKKAAVKYLTYGQHSWNKKKSASSSSSELSKRDESNFVAMDMSSVTSWISYDDASTIETKVDFASEKGLMGVMSWAVDLDDEQGQLIRGLSGGEMESIEDLAMNVTEFPKSVSHTMQDPSKCYISKCGEFCKSGYTGVSRSNTDLNGRGRCDTGKSTKARFICCPSFSGPKPEDCRWDDSHSSAYKKDCSGKCKVGEILIVNDSFGWKGTLHGGEYGNRCSRGAKSFCCKAGNMEQYLKICTWTKCGGKCPSDRPYELTTDSGGPNPNGRCTDSTNALVDPQGAKNRRLCCPSKNSFRNCGWNSAKYCSSTCGLNQITLDLDPLGKSSANNPCHNGRQQAFCCDPPGGLNSPFLPVDLEKLFPPKYRPSPDAQPTFELASFGGRYTGPTKDQNPNNSGVAFFLVAGSYTAVSSMSKRDNPGLEFIDCPSDILSRPNDEHQTVRVVCYSDNVPDCFRVQEGGVEGTVVQMPEECGGTSWARAISLTLSQNQTVPGHLAKRGATTSPVFDFKFDYNTALVRRDAGEFSVRMDFSNVPGYWNAVVDAPGSSSGKRDLKQLVDRFYGSSSEWYSKFKSLKFPSAEAIEYTEKLDQLVYHNPQVCEHGGKQVGESLSIAMEGTTTVKSHFGFSMIATWKPGKSFKVHQAAGFFHPDGKTDVTFKIGGQGVLDSSQSLKGSTITKILGESSLAGKSIYKGWASFDLYRESSVNLRSSGGNSGAVAVDGYAESRIQSDWGRVRVDFPAGGTEVPLEGDSEGRRAEDKVSTSKIKLHPLEKSPRGYIEVGTTTRVGIKMDLNFGYPWKSDVNGKLPDMSLSQSVFSRWNFEHDGEKSCLTTSLGTSMKSHLDRGSYVGWKSKESKTFVQELAKAGDRQCFTGDAATKQSRIEQRQLVNPNFDPDLFVPGINLGDGGWNKMAARIMCNGCGSCTTEAVVEEPCCGCACIPCRYGIQPSERDDEFNIIVIHGQGLERRDLLGNETCGLQDAQYVGSDSNTGLIQRQTPRPRTINLTPKLLTICKSKVTGPSYPSYPEQKPNAPLGPQDFDAYRHTTGIIKYMHNSSQSCTNWAVRKFPNSDTVWNSVANVRHYQFYQTEHPFEAQTISRFFNVHMQNDAAVTRDCTWIISWILSTAPWAGATSDVAKLMSFELGSKDRRDRLAVFLTDSNWMKGRLAKDVTPISKDRWKNMNAGDEQLAYLKELGMIFSYWNHPQVWNSYCDSYNAMRDVLVRFDSWYTANQGPSDLTGEWEKFNKRELRRIVHEARASAQLLQETRKPVPGFWGWWWTLKWKGLFTYFPGNILYQFDTIKLDQTCVNLQ</sequence>
<evidence type="ECO:0000313" key="18">
    <source>
        <dbReference type="Proteomes" id="UP001152649"/>
    </source>
</evidence>
<dbReference type="GO" id="GO:0000272">
    <property type="term" value="P:polysaccharide catabolic process"/>
    <property type="evidence" value="ECO:0007669"/>
    <property type="project" value="UniProtKB-KW"/>
</dbReference>
<accession>A0A9W4IPN8</accession>
<dbReference type="Gene3D" id="3.30.60.10">
    <property type="entry name" value="Endochitinase-like"/>
    <property type="match status" value="2"/>
</dbReference>
<dbReference type="InterPro" id="IPR001223">
    <property type="entry name" value="Glyco_hydro18_cat"/>
</dbReference>
<feature type="disulfide bond" evidence="11">
    <location>
        <begin position="119"/>
        <end position="131"/>
    </location>
</feature>
<evidence type="ECO:0000256" key="1">
    <source>
        <dbReference type="ARBA" id="ARBA00000822"/>
    </source>
</evidence>
<evidence type="ECO:0000256" key="5">
    <source>
        <dbReference type="ARBA" id="ARBA00022801"/>
    </source>
</evidence>
<dbReference type="SUPFAM" id="SSF51445">
    <property type="entry name" value="(Trans)glycosidases"/>
    <property type="match status" value="1"/>
</dbReference>
<dbReference type="SMART" id="SM00636">
    <property type="entry name" value="Glyco_18"/>
    <property type="match status" value="1"/>
</dbReference>
<feature type="region of interest" description="Disordered" evidence="13">
    <location>
        <begin position="1194"/>
        <end position="1215"/>
    </location>
</feature>
<feature type="disulfide bond" evidence="11">
    <location>
        <begin position="80"/>
        <end position="94"/>
    </location>
</feature>
<keyword evidence="7" id="KW-0843">Virulence</keyword>
<feature type="disulfide bond" evidence="11">
    <location>
        <begin position="75"/>
        <end position="87"/>
    </location>
</feature>
<dbReference type="SMART" id="SM00270">
    <property type="entry name" value="ChtBD1"/>
    <property type="match status" value="2"/>
</dbReference>
<dbReference type="EC" id="3.2.1.14" evidence="3"/>
<evidence type="ECO:0000256" key="7">
    <source>
        <dbReference type="ARBA" id="ARBA00023026"/>
    </source>
</evidence>
<dbReference type="Pfam" id="PF00187">
    <property type="entry name" value="Chitin_bind_1"/>
    <property type="match status" value="2"/>
</dbReference>
<evidence type="ECO:0000256" key="13">
    <source>
        <dbReference type="SAM" id="MobiDB-lite"/>
    </source>
</evidence>
<dbReference type="PROSITE" id="PS01095">
    <property type="entry name" value="GH18_1"/>
    <property type="match status" value="1"/>
</dbReference>
<dbReference type="InterPro" id="IPR001002">
    <property type="entry name" value="Chitin-bd_1"/>
</dbReference>
<protein>
    <recommendedName>
        <fullName evidence="3">chitinase</fullName>
        <ecNumber evidence="3">3.2.1.14</ecNumber>
    </recommendedName>
</protein>
<dbReference type="EMBL" id="CAJVPG010000110">
    <property type="protein sequence ID" value="CAG8338884.1"/>
    <property type="molecule type" value="Genomic_DNA"/>
</dbReference>
<comment type="catalytic activity">
    <reaction evidence="1">
        <text>Random endo-hydrolysis of N-acetyl-beta-D-glucosaminide (1-&gt;4)-beta-linkages in chitin and chitodextrins.</text>
        <dbReference type="EC" id="3.2.1.14"/>
    </reaction>
</comment>
<dbReference type="CDD" id="cd00035">
    <property type="entry name" value="ChtBD1"/>
    <property type="match status" value="1"/>
</dbReference>
<dbReference type="InterPro" id="IPR050314">
    <property type="entry name" value="Glycosyl_Hydrlase_18"/>
</dbReference>
<evidence type="ECO:0000256" key="14">
    <source>
        <dbReference type="SAM" id="SignalP"/>
    </source>
</evidence>
<feature type="signal peptide" evidence="14">
    <location>
        <begin position="1"/>
        <end position="16"/>
    </location>
</feature>
<comment type="similarity">
    <text evidence="2">Belongs to the glycosyl hydrolase 18 family. Chitinase class V subfamily.</text>
</comment>
<dbReference type="InterPro" id="IPR017853">
    <property type="entry name" value="GH"/>
</dbReference>
<evidence type="ECO:0000313" key="17">
    <source>
        <dbReference type="EMBL" id="CAG8338884.1"/>
    </source>
</evidence>
<evidence type="ECO:0000259" key="15">
    <source>
        <dbReference type="PROSITE" id="PS50941"/>
    </source>
</evidence>
<dbReference type="InterPro" id="IPR011583">
    <property type="entry name" value="Chitinase_II/V-like_cat"/>
</dbReference>
<feature type="disulfide bond" evidence="11">
    <location>
        <begin position="98"/>
        <end position="102"/>
    </location>
</feature>
<evidence type="ECO:0000256" key="12">
    <source>
        <dbReference type="RuleBase" id="RU000489"/>
    </source>
</evidence>
<evidence type="ECO:0000256" key="6">
    <source>
        <dbReference type="ARBA" id="ARBA00023024"/>
    </source>
</evidence>
<dbReference type="InterPro" id="IPR036861">
    <property type="entry name" value="Endochitinase-like_sf"/>
</dbReference>
<dbReference type="InterPro" id="IPR001579">
    <property type="entry name" value="Glyco_hydro_18_chit_AS"/>
</dbReference>
<comment type="caution">
    <text evidence="11">Lacks conserved residue(s) required for the propagation of feature annotation.</text>
</comment>
<name>A0A9W4IPN8_9EURO</name>
<dbReference type="PANTHER" id="PTHR11177">
    <property type="entry name" value="CHITINASE"/>
    <property type="match status" value="1"/>
</dbReference>
<keyword evidence="18" id="KW-1185">Reference proteome</keyword>
<evidence type="ECO:0000256" key="3">
    <source>
        <dbReference type="ARBA" id="ARBA00012729"/>
    </source>
</evidence>